<keyword evidence="5" id="KW-1185">Reference proteome</keyword>
<keyword evidence="2" id="KW-1015">Disulfide bond</keyword>
<dbReference type="EMBL" id="CALNXK010000003">
    <property type="protein sequence ID" value="CAH3034717.1"/>
    <property type="molecule type" value="Genomic_DNA"/>
</dbReference>
<comment type="caution">
    <text evidence="4">The sequence shown here is derived from an EMBL/GenBank/DDBJ whole genome shotgun (WGS) entry which is preliminary data.</text>
</comment>
<protein>
    <recommendedName>
        <fullName evidence="6">UPAR/Ly6 domain-containing protein</fullName>
    </recommendedName>
</protein>
<proteinExistence type="predicted"/>
<evidence type="ECO:0000256" key="3">
    <source>
        <dbReference type="SAM" id="Phobius"/>
    </source>
</evidence>
<feature type="non-terminal residue" evidence="4">
    <location>
        <position position="1"/>
    </location>
</feature>
<evidence type="ECO:0008006" key="6">
    <source>
        <dbReference type="Google" id="ProtNLM"/>
    </source>
</evidence>
<evidence type="ECO:0000313" key="5">
    <source>
        <dbReference type="Proteomes" id="UP001159405"/>
    </source>
</evidence>
<evidence type="ECO:0000256" key="2">
    <source>
        <dbReference type="ARBA" id="ARBA00023157"/>
    </source>
</evidence>
<dbReference type="Proteomes" id="UP001159405">
    <property type="component" value="Unassembled WGS sequence"/>
</dbReference>
<feature type="transmembrane region" description="Helical" evidence="3">
    <location>
        <begin position="162"/>
        <end position="181"/>
    </location>
</feature>
<evidence type="ECO:0000313" key="4">
    <source>
        <dbReference type="EMBL" id="CAH3034717.1"/>
    </source>
</evidence>
<keyword evidence="1" id="KW-0732">Signal</keyword>
<evidence type="ECO:0000256" key="1">
    <source>
        <dbReference type="ARBA" id="ARBA00022729"/>
    </source>
</evidence>
<dbReference type="PANTHER" id="PTHR10036">
    <property type="entry name" value="CD59 GLYCOPROTEIN"/>
    <property type="match status" value="1"/>
</dbReference>
<keyword evidence="3" id="KW-0472">Membrane</keyword>
<keyword evidence="3" id="KW-0812">Transmembrane</keyword>
<name>A0ABN8MUY2_9CNID</name>
<reference evidence="4 5" key="1">
    <citation type="submission" date="2022-05" db="EMBL/GenBank/DDBJ databases">
        <authorList>
            <consortium name="Genoscope - CEA"/>
            <person name="William W."/>
        </authorList>
    </citation>
    <scope>NUCLEOTIDE SEQUENCE [LARGE SCALE GENOMIC DNA]</scope>
</reference>
<gene>
    <name evidence="4" type="ORF">PLOB_00025211</name>
</gene>
<organism evidence="4 5">
    <name type="scientific">Porites lobata</name>
    <dbReference type="NCBI Taxonomy" id="104759"/>
    <lineage>
        <taxon>Eukaryota</taxon>
        <taxon>Metazoa</taxon>
        <taxon>Cnidaria</taxon>
        <taxon>Anthozoa</taxon>
        <taxon>Hexacorallia</taxon>
        <taxon>Scleractinia</taxon>
        <taxon>Fungiina</taxon>
        <taxon>Poritidae</taxon>
        <taxon>Porites</taxon>
    </lineage>
</organism>
<dbReference type="PANTHER" id="PTHR10036:SF3">
    <property type="entry name" value="PROTEIN SLEEPLESS-RELATED"/>
    <property type="match status" value="1"/>
</dbReference>
<sequence length="184" mass="20134">IQISGKTKLLILIKVEVYYSSFLLGVTYSKRMETQFFSTATSINCFKCYSSISMEDCIKFHKPTPCPKNTVHCRNMTVGVHVKLLNNEYVIGYERGCATQDQCLRKRCTGNFGEQLGVEKGKYELCEISCCEGNLCPEGNATVSAQGPPVAGARSGSATVQWSSLVTLGILIIAVGTVFLLNHS</sequence>
<keyword evidence="3" id="KW-1133">Transmembrane helix</keyword>
<accession>A0ABN8MUY2</accession>
<dbReference type="SUPFAM" id="SSF57302">
    <property type="entry name" value="Snake toxin-like"/>
    <property type="match status" value="1"/>
</dbReference>
<dbReference type="CDD" id="cd00117">
    <property type="entry name" value="TFP"/>
    <property type="match status" value="1"/>
</dbReference>
<dbReference type="InterPro" id="IPR045860">
    <property type="entry name" value="Snake_toxin-like_sf"/>
</dbReference>